<name>A0ABX0JQ57_9PROT</name>
<evidence type="ECO:0000256" key="3">
    <source>
        <dbReference type="ARBA" id="ARBA00022679"/>
    </source>
</evidence>
<comment type="similarity">
    <text evidence="11">Belongs to the class I-like SAM-binding methyltransferase superfamily. RNA methyltransferase RlmE family.</text>
</comment>
<evidence type="ECO:0000256" key="11">
    <source>
        <dbReference type="HAMAP-Rule" id="MF_01547"/>
    </source>
</evidence>
<feature type="region of interest" description="Disordered" evidence="12">
    <location>
        <begin position="1"/>
        <end position="52"/>
    </location>
</feature>
<keyword evidence="11" id="KW-0963">Cytoplasm</keyword>
<evidence type="ECO:0000256" key="4">
    <source>
        <dbReference type="ARBA" id="ARBA00022691"/>
    </source>
</evidence>
<comment type="subcellular location">
    <subcellularLocation>
        <location evidence="11">Cytoplasm</location>
    </subcellularLocation>
</comment>
<feature type="binding site" evidence="11">
    <location>
        <position position="158"/>
    </location>
    <ligand>
        <name>S-adenosyl-L-methionine</name>
        <dbReference type="ChEBI" id="CHEBI:59789"/>
    </ligand>
</feature>
<evidence type="ECO:0000313" key="15">
    <source>
        <dbReference type="Proteomes" id="UP000635278"/>
    </source>
</evidence>
<dbReference type="PANTHER" id="PTHR10920">
    <property type="entry name" value="RIBOSOMAL RNA METHYLTRANSFERASE"/>
    <property type="match status" value="1"/>
</dbReference>
<dbReference type="PANTHER" id="PTHR10920:SF18">
    <property type="entry name" value="RRNA METHYLTRANSFERASE 2, MITOCHONDRIAL"/>
    <property type="match status" value="1"/>
</dbReference>
<dbReference type="InterPro" id="IPR050082">
    <property type="entry name" value="RNA_methyltr_RlmE"/>
</dbReference>
<dbReference type="Proteomes" id="UP000635278">
    <property type="component" value="Unassembled WGS sequence"/>
</dbReference>
<dbReference type="InterPro" id="IPR015507">
    <property type="entry name" value="rRNA-MeTfrase_E"/>
</dbReference>
<evidence type="ECO:0000256" key="10">
    <source>
        <dbReference type="ARBA" id="ARBA00048970"/>
    </source>
</evidence>
<dbReference type="GO" id="GO:0032259">
    <property type="term" value="P:methylation"/>
    <property type="evidence" value="ECO:0007669"/>
    <property type="project" value="UniProtKB-KW"/>
</dbReference>
<organism evidence="14 15">
    <name type="scientific">Acetobacter musti</name>
    <dbReference type="NCBI Taxonomy" id="864732"/>
    <lineage>
        <taxon>Bacteria</taxon>
        <taxon>Pseudomonadati</taxon>
        <taxon>Pseudomonadota</taxon>
        <taxon>Alphaproteobacteria</taxon>
        <taxon>Acetobacterales</taxon>
        <taxon>Acetobacteraceae</taxon>
        <taxon>Acetobacter</taxon>
    </lineage>
</organism>
<dbReference type="EMBL" id="WOTB01000017">
    <property type="protein sequence ID" value="NHN85556.1"/>
    <property type="molecule type" value="Genomic_DNA"/>
</dbReference>
<evidence type="ECO:0000256" key="6">
    <source>
        <dbReference type="ARBA" id="ARBA00038861"/>
    </source>
</evidence>
<protein>
    <recommendedName>
        <fullName evidence="7 11">Ribosomal RNA large subunit methyltransferase E</fullName>
        <ecNumber evidence="6 11">2.1.1.166</ecNumber>
    </recommendedName>
    <alternativeName>
        <fullName evidence="9 11">23S rRNA Um2552 methyltransferase</fullName>
    </alternativeName>
    <alternativeName>
        <fullName evidence="8 11">rRNA (uridine-2'-O-)-methyltransferase</fullName>
    </alternativeName>
</protein>
<dbReference type="GO" id="GO:0008168">
    <property type="term" value="F:methyltransferase activity"/>
    <property type="evidence" value="ECO:0007669"/>
    <property type="project" value="UniProtKB-KW"/>
</dbReference>
<dbReference type="Pfam" id="PF01728">
    <property type="entry name" value="FtsJ"/>
    <property type="match status" value="1"/>
</dbReference>
<evidence type="ECO:0000259" key="13">
    <source>
        <dbReference type="Pfam" id="PF01728"/>
    </source>
</evidence>
<dbReference type="InterPro" id="IPR002877">
    <property type="entry name" value="RNA_MeTrfase_FtsJ_dom"/>
</dbReference>
<feature type="active site" description="Proton acceptor" evidence="11">
    <location>
        <position position="222"/>
    </location>
</feature>
<dbReference type="Gene3D" id="3.40.50.150">
    <property type="entry name" value="Vaccinia Virus protein VP39"/>
    <property type="match status" value="1"/>
</dbReference>
<comment type="caution">
    <text evidence="14">The sequence shown here is derived from an EMBL/GenBank/DDBJ whole genome shotgun (WGS) entry which is preliminary data.</text>
</comment>
<feature type="binding site" evidence="11">
    <location>
        <position position="126"/>
    </location>
    <ligand>
        <name>S-adenosyl-L-methionine</name>
        <dbReference type="ChEBI" id="CHEBI:59789"/>
    </ligand>
</feature>
<reference evidence="14 15" key="1">
    <citation type="journal article" date="2020" name="Int. J. Syst. Evol. Microbiol.">
        <title>Novel acetic acid bacteria from cider fermentations: Acetobacter conturbans sp. nov. and Acetobacter fallax sp. nov.</title>
        <authorList>
            <person name="Sombolestani A.S."/>
            <person name="Cleenwerck I."/>
            <person name="Cnockaert M."/>
            <person name="Borremans W."/>
            <person name="Wieme A.D."/>
            <person name="De Vuyst L."/>
            <person name="Vandamme P."/>
        </authorList>
    </citation>
    <scope>NUCLEOTIDE SEQUENCE [LARGE SCALE GENOMIC DNA]</scope>
    <source>
        <strain evidence="14 15">LMG 30640</strain>
    </source>
</reference>
<feature type="binding site" evidence="11">
    <location>
        <position position="182"/>
    </location>
    <ligand>
        <name>S-adenosyl-L-methionine</name>
        <dbReference type="ChEBI" id="CHEBI:59789"/>
    </ligand>
</feature>
<evidence type="ECO:0000256" key="5">
    <source>
        <dbReference type="ARBA" id="ARBA00037569"/>
    </source>
</evidence>
<accession>A0ABX0JQ57</accession>
<keyword evidence="2 11" id="KW-0489">Methyltransferase</keyword>
<dbReference type="RefSeq" id="WP_173583943.1">
    <property type="nucleotide sequence ID" value="NZ_WOTB01000017.1"/>
</dbReference>
<evidence type="ECO:0000256" key="2">
    <source>
        <dbReference type="ARBA" id="ARBA00022603"/>
    </source>
</evidence>
<dbReference type="EC" id="2.1.1.166" evidence="6 11"/>
<keyword evidence="15" id="KW-1185">Reference proteome</keyword>
<evidence type="ECO:0000256" key="9">
    <source>
        <dbReference type="ARBA" id="ARBA00042745"/>
    </source>
</evidence>
<comment type="catalytic activity">
    <reaction evidence="10 11">
        <text>uridine(2552) in 23S rRNA + S-adenosyl-L-methionine = 2'-O-methyluridine(2552) in 23S rRNA + S-adenosyl-L-homocysteine + H(+)</text>
        <dbReference type="Rhea" id="RHEA:42720"/>
        <dbReference type="Rhea" id="RHEA-COMP:10202"/>
        <dbReference type="Rhea" id="RHEA-COMP:10203"/>
        <dbReference type="ChEBI" id="CHEBI:15378"/>
        <dbReference type="ChEBI" id="CHEBI:57856"/>
        <dbReference type="ChEBI" id="CHEBI:59789"/>
        <dbReference type="ChEBI" id="CHEBI:65315"/>
        <dbReference type="ChEBI" id="CHEBI:74478"/>
        <dbReference type="EC" id="2.1.1.166"/>
    </reaction>
</comment>
<gene>
    <name evidence="11" type="primary">rlmE</name>
    <name evidence="11" type="synonym">ftsJ</name>
    <name evidence="11" type="synonym">rrmJ</name>
    <name evidence="14" type="ORF">GOB93_13015</name>
</gene>
<evidence type="ECO:0000256" key="1">
    <source>
        <dbReference type="ARBA" id="ARBA00022552"/>
    </source>
</evidence>
<keyword evidence="1 11" id="KW-0698">rRNA processing</keyword>
<feature type="binding site" evidence="11">
    <location>
        <position position="124"/>
    </location>
    <ligand>
        <name>S-adenosyl-L-methionine</name>
        <dbReference type="ChEBI" id="CHEBI:59789"/>
    </ligand>
</feature>
<dbReference type="SUPFAM" id="SSF53335">
    <property type="entry name" value="S-adenosyl-L-methionine-dependent methyltransferases"/>
    <property type="match status" value="1"/>
</dbReference>
<evidence type="ECO:0000256" key="7">
    <source>
        <dbReference type="ARBA" id="ARBA00041129"/>
    </source>
</evidence>
<sequence>MTSRPPPSKRGSGSHPASSSGSAQTPRVPGRALTKKTAPGTRAGDDDGLAPQNIRAKAVSLKKSRGRTTAQQRWLARQLNDPYVQAAHKQGWRSRAAFKLIELDDRFHLIRPGQRVVDLGAAPGGWTQVAVKRGAARVVGVDLLPVDEVPGAEIIEGDFTDPELPGRLIEMLGGRADLVLSDMAPNTTGHAPTDHLRIIGLAEGAFDFALDVLAEGGTFVAKVFQGGSEKQMLDPMKKVFTSVRHAKPPASRKDSSELYVVATGFRPERLADLPRGKEAQDSLS</sequence>
<proteinExistence type="inferred from homology"/>
<feature type="compositionally biased region" description="Low complexity" evidence="12">
    <location>
        <begin position="9"/>
        <end position="22"/>
    </location>
</feature>
<evidence type="ECO:0000313" key="14">
    <source>
        <dbReference type="EMBL" id="NHN85556.1"/>
    </source>
</evidence>
<dbReference type="InterPro" id="IPR029063">
    <property type="entry name" value="SAM-dependent_MTases_sf"/>
</dbReference>
<keyword evidence="3 11" id="KW-0808">Transferase</keyword>
<comment type="function">
    <text evidence="5 11">Specifically methylates the uridine in position 2552 of 23S rRNA at the 2'-O position of the ribose in the fully assembled 50S ribosomal subunit.</text>
</comment>
<evidence type="ECO:0000256" key="8">
    <source>
        <dbReference type="ARBA" id="ARBA00041995"/>
    </source>
</evidence>
<evidence type="ECO:0000256" key="12">
    <source>
        <dbReference type="SAM" id="MobiDB-lite"/>
    </source>
</evidence>
<keyword evidence="4 11" id="KW-0949">S-adenosyl-L-methionine</keyword>
<dbReference type="HAMAP" id="MF_01547">
    <property type="entry name" value="RNA_methyltr_E"/>
    <property type="match status" value="1"/>
</dbReference>
<feature type="domain" description="Ribosomal RNA methyltransferase FtsJ" evidence="13">
    <location>
        <begin position="92"/>
        <end position="265"/>
    </location>
</feature>
<feature type="binding site" evidence="11">
    <location>
        <position position="142"/>
    </location>
    <ligand>
        <name>S-adenosyl-L-methionine</name>
        <dbReference type="ChEBI" id="CHEBI:59789"/>
    </ligand>
</feature>